<accession>A2V890</accession>
<reference evidence="1" key="1">
    <citation type="submission" date="2007-02" db="EMBL/GenBank/DDBJ databases">
        <title>Organization of nitrogen fixation genes in the marine unicellular diazotrophic cyanobacterium Gloeothece sp. KO68DGA.</title>
        <authorList>
            <person name="Taniuchi Y."/>
            <person name="Ohki K."/>
        </authorList>
    </citation>
    <scope>NUCLEOTIDE SEQUENCE</scope>
    <source>
        <strain evidence="1">KO68DGA</strain>
    </source>
</reference>
<dbReference type="EMBL" id="AB293988">
    <property type="protein sequence ID" value="BAF47142.1"/>
    <property type="molecule type" value="Genomic_DNA"/>
</dbReference>
<protein>
    <submittedName>
        <fullName evidence="1">Uncharacterized protein</fullName>
    </submittedName>
</protein>
<sequence length="197" mass="22003">MSSVQPRQTSPFQLEGQFVGFLYKSNGQSKSLRLAVGERELRIKLDKSLRNSQGLNIVPGDWISITGEQKFEGSFTKLKLKAHEVNRLSCNLECKTQETSTTTLQKTCPKKGKILLCNKSDCAKRGGRELYQTLQKTLCNLGLQDHVTIEKTSCQKRCGKAPNLILMPGKARLSKPNPKTISELLEDHYLASLNNHG</sequence>
<dbReference type="SUPFAM" id="SSF52833">
    <property type="entry name" value="Thioredoxin-like"/>
    <property type="match status" value="1"/>
</dbReference>
<proteinExistence type="predicted"/>
<dbReference type="AlphaFoldDB" id="A2V890"/>
<evidence type="ECO:0000313" key="1">
    <source>
        <dbReference type="EMBL" id="BAF47142.1"/>
    </source>
</evidence>
<organism evidence="1">
    <name type="scientific">Zehria sp. KO68DGA</name>
    <dbReference type="NCBI Taxonomy" id="167942"/>
    <lineage>
        <taxon>Bacteria</taxon>
        <taxon>Bacillati</taxon>
        <taxon>Cyanobacteriota</taxon>
        <taxon>Cyanophyceae</taxon>
        <taxon>Oscillatoriophycideae</taxon>
        <taxon>Chroococcales</taxon>
        <taxon>Aphanothecaceae</taxon>
        <taxon>Zehria</taxon>
    </lineage>
</organism>
<name>A2V890_9CHRO</name>
<dbReference type="CDD" id="cd02980">
    <property type="entry name" value="TRX_Fd_family"/>
    <property type="match status" value="1"/>
</dbReference>
<dbReference type="Gene3D" id="3.40.30.10">
    <property type="entry name" value="Glutaredoxin"/>
    <property type="match status" value="1"/>
</dbReference>
<dbReference type="InterPro" id="IPR036249">
    <property type="entry name" value="Thioredoxin-like_sf"/>
</dbReference>